<dbReference type="KEGG" id="vg:64766583"/>
<dbReference type="RefSeq" id="YP_010059351.1">
    <property type="nucleotide sequence ID" value="NC_054725.1"/>
</dbReference>
<evidence type="ECO:0000313" key="2">
    <source>
        <dbReference type="Proteomes" id="UP000503093"/>
    </source>
</evidence>
<dbReference type="EMBL" id="MN908687">
    <property type="protein sequence ID" value="QIG58253.1"/>
    <property type="molecule type" value="Genomic_DNA"/>
</dbReference>
<protein>
    <submittedName>
        <fullName evidence="1">Uncharacterized protein</fullName>
    </submittedName>
</protein>
<dbReference type="GeneID" id="64766583"/>
<keyword evidence="2" id="KW-1185">Reference proteome</keyword>
<evidence type="ECO:0000313" key="1">
    <source>
        <dbReference type="EMBL" id="QIG58253.1"/>
    </source>
</evidence>
<gene>
    <name evidence="1" type="primary">102</name>
    <name evidence="1" type="ORF">SEA_SKOG_101</name>
</gene>
<accession>A0A6G6XKF1</accession>
<organism evidence="1 2">
    <name type="scientific">Gordonia phage Skog</name>
    <dbReference type="NCBI Taxonomy" id="2704033"/>
    <lineage>
        <taxon>Viruses</taxon>
        <taxon>Duplodnaviria</taxon>
        <taxon>Heunggongvirae</taxon>
        <taxon>Uroviricota</taxon>
        <taxon>Caudoviricetes</taxon>
        <taxon>Skogvirus</taxon>
        <taxon>Skogvirus Skog</taxon>
    </lineage>
</organism>
<proteinExistence type="predicted"/>
<name>A0A6G6XKF1_9CAUD</name>
<reference evidence="1 2" key="1">
    <citation type="submission" date="2020-01" db="EMBL/GenBank/DDBJ databases">
        <authorList>
            <person name="Alvaro L.E."/>
            <person name="Baker K.N."/>
            <person name="Baxter I.S."/>
            <person name="Brown M.R."/>
            <person name="Driscoll K.D."/>
            <person name="Elrubaie J.M."/>
            <person name="Feith S.L."/>
            <person name="Indihar D.F."/>
            <person name="Knoch V.T."/>
            <person name="Koirtyohann K.M."/>
            <person name="Kratz M.A."/>
            <person name="Lear A.H."/>
            <person name="Lindblom K.E."/>
            <person name="Marcus E.R."/>
            <person name="Murphy M.E."/>
            <person name="Sensor R."/>
            <person name="Sherman S.J."/>
            <person name="Swift V.R."/>
            <person name="White K.E."/>
            <person name="Wills S.J."/>
            <person name="Gatt S.M."/>
            <person name="Lohbauer S.A."/>
            <person name="Power T.R."/>
            <person name="Rosales K.A."/>
            <person name="Sisson B.M."/>
            <person name="Isern S."/>
            <person name="Michael S.F."/>
            <person name="Sunnen C.N."/>
            <person name="Garlena R.A."/>
            <person name="Russell D.A."/>
            <person name="Pope W.H."/>
            <person name="Jacobs-Sera D."/>
            <person name="Hatfull G.F."/>
        </authorList>
    </citation>
    <scope>NUCLEOTIDE SEQUENCE [LARGE SCALE GENOMIC DNA]</scope>
</reference>
<sequence>MIDLDQTEEKRLPDWVQPGAQVYLVSEGSWADKGVTISSATIDRVLKRDIVGHFNVDDREVRWRANSFRTDDSIGHFGSLTGPAIYPVDTTSKDFAQQRERAQLTRLSKRYERALRLLTKAEKGIRYGYPTTDEQALAVADALDAISVAAADLGKNIRENKKLL</sequence>
<dbReference type="Proteomes" id="UP000503093">
    <property type="component" value="Segment"/>
</dbReference>